<evidence type="ECO:0000256" key="1">
    <source>
        <dbReference type="SAM" id="Phobius"/>
    </source>
</evidence>
<feature type="transmembrane region" description="Helical" evidence="1">
    <location>
        <begin position="75"/>
        <end position="94"/>
    </location>
</feature>
<dbReference type="AlphaFoldDB" id="A0A813PPB3"/>
<dbReference type="GO" id="GO:0006122">
    <property type="term" value="P:mitochondrial electron transport, ubiquinol to cytochrome c"/>
    <property type="evidence" value="ECO:0007669"/>
    <property type="project" value="InterPro"/>
</dbReference>
<accession>A0A813PPB3</accession>
<gene>
    <name evidence="2" type="ORF">EDS130_LOCUS2538</name>
</gene>
<proteinExistence type="predicted"/>
<dbReference type="InterPro" id="IPR015089">
    <property type="entry name" value="UQCR"/>
</dbReference>
<keyword evidence="1" id="KW-0472">Membrane</keyword>
<keyword evidence="1" id="KW-1133">Transmembrane helix</keyword>
<comment type="caution">
    <text evidence="2">The sequence shown here is derived from an EMBL/GenBank/DDBJ whole genome shotgun (WGS) entry which is preliminary data.</text>
</comment>
<dbReference type="Pfam" id="PF08997">
    <property type="entry name" value="UCR_6-4kD"/>
    <property type="match status" value="1"/>
</dbReference>
<name>A0A813PPB3_ADIRI</name>
<dbReference type="OrthoDB" id="15743at2759"/>
<dbReference type="EMBL" id="CAJNOJ010000006">
    <property type="protein sequence ID" value="CAF0755786.1"/>
    <property type="molecule type" value="Genomic_DNA"/>
</dbReference>
<dbReference type="GO" id="GO:0005739">
    <property type="term" value="C:mitochondrion"/>
    <property type="evidence" value="ECO:0007669"/>
    <property type="project" value="GOC"/>
</dbReference>
<keyword evidence="1" id="KW-0812">Transmembrane</keyword>
<dbReference type="InterPro" id="IPR029027">
    <property type="entry name" value="Single_a-helix_sf"/>
</dbReference>
<dbReference type="SUPFAM" id="SSF81518">
    <property type="entry name" value="Subunit XI (6.4 kDa protein) of cytochrome bc1 complex (Ubiquinol-cytochrome c reductase)"/>
    <property type="match status" value="1"/>
</dbReference>
<dbReference type="Proteomes" id="UP000663852">
    <property type="component" value="Unassembled WGS sequence"/>
</dbReference>
<protein>
    <submittedName>
        <fullName evidence="2">Uncharacterized protein</fullName>
    </submittedName>
</protein>
<evidence type="ECO:0000313" key="2">
    <source>
        <dbReference type="EMBL" id="CAF0755786.1"/>
    </source>
</evidence>
<dbReference type="Gene3D" id="1.20.5.220">
    <property type="match status" value="1"/>
</dbReference>
<sequence length="105" mass="11944">MDYYLSKLPGFGRFTGPRHFQIFKNVAPSLAIFGTSAAIYFLYISDWKELLLTIRLCHLKKMYPFERSINYKHTLVIAVVLGVVLWSMVIVVASSGGRKEGAKKE</sequence>
<reference evidence="2" key="1">
    <citation type="submission" date="2021-02" db="EMBL/GenBank/DDBJ databases">
        <authorList>
            <person name="Nowell W R."/>
        </authorList>
    </citation>
    <scope>NUCLEOTIDE SEQUENCE</scope>
</reference>
<feature type="transmembrane region" description="Helical" evidence="1">
    <location>
        <begin position="22"/>
        <end position="43"/>
    </location>
</feature>
<evidence type="ECO:0000313" key="3">
    <source>
        <dbReference type="Proteomes" id="UP000663852"/>
    </source>
</evidence>
<organism evidence="2 3">
    <name type="scientific">Adineta ricciae</name>
    <name type="common">Rotifer</name>
    <dbReference type="NCBI Taxonomy" id="249248"/>
    <lineage>
        <taxon>Eukaryota</taxon>
        <taxon>Metazoa</taxon>
        <taxon>Spiralia</taxon>
        <taxon>Gnathifera</taxon>
        <taxon>Rotifera</taxon>
        <taxon>Eurotatoria</taxon>
        <taxon>Bdelloidea</taxon>
        <taxon>Adinetida</taxon>
        <taxon>Adinetidae</taxon>
        <taxon>Adineta</taxon>
    </lineage>
</organism>